<accession>A0A941F5E2</accession>
<evidence type="ECO:0000256" key="4">
    <source>
        <dbReference type="ARBA" id="ARBA00022452"/>
    </source>
</evidence>
<evidence type="ECO:0000256" key="3">
    <source>
        <dbReference type="ARBA" id="ARBA00022448"/>
    </source>
</evidence>
<evidence type="ECO:0000256" key="6">
    <source>
        <dbReference type="ARBA" id="ARBA00023136"/>
    </source>
</evidence>
<evidence type="ECO:0000313" key="10">
    <source>
        <dbReference type="Proteomes" id="UP000679220"/>
    </source>
</evidence>
<comment type="subcellular location">
    <subcellularLocation>
        <location evidence="1">Cell outer membrane</location>
    </subcellularLocation>
</comment>
<evidence type="ECO:0000313" key="9">
    <source>
        <dbReference type="EMBL" id="MBR8535550.1"/>
    </source>
</evidence>
<keyword evidence="6" id="KW-0472">Membrane</keyword>
<evidence type="ECO:0000256" key="7">
    <source>
        <dbReference type="ARBA" id="ARBA00023237"/>
    </source>
</evidence>
<dbReference type="RefSeq" id="WP_212189512.1">
    <property type="nucleotide sequence ID" value="NZ_JAGTAR010000010.1"/>
</dbReference>
<dbReference type="PANTHER" id="PTHR30026">
    <property type="entry name" value="OUTER MEMBRANE PROTEIN TOLC"/>
    <property type="match status" value="1"/>
</dbReference>
<dbReference type="GO" id="GO:0009279">
    <property type="term" value="C:cell outer membrane"/>
    <property type="evidence" value="ECO:0007669"/>
    <property type="project" value="UniProtKB-SubCell"/>
</dbReference>
<reference evidence="9" key="1">
    <citation type="journal article" date="2018" name="Int. J. Syst. Evol. Microbiol.">
        <title>Carboxylicivirga sediminis sp. nov., isolated from coastal sediment.</title>
        <authorList>
            <person name="Wang F.Q."/>
            <person name="Ren L.H."/>
            <person name="Zou R.J."/>
            <person name="Sun Y.Z."/>
            <person name="Liu X.J."/>
            <person name="Jiang F."/>
            <person name="Liu L.J."/>
        </authorList>
    </citation>
    <scope>NUCLEOTIDE SEQUENCE</scope>
    <source>
        <strain evidence="9">JR1</strain>
    </source>
</reference>
<evidence type="ECO:0000256" key="2">
    <source>
        <dbReference type="ARBA" id="ARBA00007613"/>
    </source>
</evidence>
<reference evidence="9" key="2">
    <citation type="submission" date="2021-04" db="EMBL/GenBank/DDBJ databases">
        <authorList>
            <person name="Zhang T."/>
            <person name="Zhang Y."/>
            <person name="Lu D."/>
            <person name="Zuo D."/>
            <person name="Du Z."/>
        </authorList>
    </citation>
    <scope>NUCLEOTIDE SEQUENCE</scope>
    <source>
        <strain evidence="9">JR1</strain>
    </source>
</reference>
<dbReference type="AlphaFoldDB" id="A0A941F5E2"/>
<feature type="signal peptide" evidence="8">
    <location>
        <begin position="1"/>
        <end position="20"/>
    </location>
</feature>
<dbReference type="PANTHER" id="PTHR30026:SF20">
    <property type="entry name" value="OUTER MEMBRANE PROTEIN TOLC"/>
    <property type="match status" value="1"/>
</dbReference>
<keyword evidence="4" id="KW-1134">Transmembrane beta strand</keyword>
<dbReference type="Pfam" id="PF02321">
    <property type="entry name" value="OEP"/>
    <property type="match status" value="2"/>
</dbReference>
<evidence type="ECO:0000256" key="8">
    <source>
        <dbReference type="SAM" id="SignalP"/>
    </source>
</evidence>
<keyword evidence="3" id="KW-0813">Transport</keyword>
<feature type="chain" id="PRO_5036867561" evidence="8">
    <location>
        <begin position="21"/>
        <end position="445"/>
    </location>
</feature>
<comment type="similarity">
    <text evidence="2">Belongs to the outer membrane factor (OMF) (TC 1.B.17) family.</text>
</comment>
<gene>
    <name evidence="9" type="ORF">KDU71_08260</name>
</gene>
<dbReference type="GO" id="GO:0015562">
    <property type="term" value="F:efflux transmembrane transporter activity"/>
    <property type="evidence" value="ECO:0007669"/>
    <property type="project" value="InterPro"/>
</dbReference>
<dbReference type="InterPro" id="IPR003423">
    <property type="entry name" value="OMP_efflux"/>
</dbReference>
<organism evidence="9 10">
    <name type="scientific">Carboxylicivirga sediminis</name>
    <dbReference type="NCBI Taxonomy" id="2006564"/>
    <lineage>
        <taxon>Bacteria</taxon>
        <taxon>Pseudomonadati</taxon>
        <taxon>Bacteroidota</taxon>
        <taxon>Bacteroidia</taxon>
        <taxon>Marinilabiliales</taxon>
        <taxon>Marinilabiliaceae</taxon>
        <taxon>Carboxylicivirga</taxon>
    </lineage>
</organism>
<comment type="caution">
    <text evidence="9">The sequence shown here is derived from an EMBL/GenBank/DDBJ whole genome shotgun (WGS) entry which is preliminary data.</text>
</comment>
<dbReference type="GO" id="GO:0015288">
    <property type="term" value="F:porin activity"/>
    <property type="evidence" value="ECO:0007669"/>
    <property type="project" value="TreeGrafter"/>
</dbReference>
<dbReference type="GO" id="GO:1990281">
    <property type="term" value="C:efflux pump complex"/>
    <property type="evidence" value="ECO:0007669"/>
    <property type="project" value="TreeGrafter"/>
</dbReference>
<name>A0A941F5E2_9BACT</name>
<keyword evidence="5" id="KW-0812">Transmembrane</keyword>
<dbReference type="InterPro" id="IPR051906">
    <property type="entry name" value="TolC-like"/>
</dbReference>
<keyword evidence="10" id="KW-1185">Reference proteome</keyword>
<sequence length="445" mass="50417">MKIKLITALLLFTSGLAPLAAQSSGDSLAFSLQQAMEYASENAFQSKSATYDIEAAEKRVWEYIAIGLPQVNAEGQVTNNLSIQENVITMTPEDGSEPIRLKTQFGQQYNWNATGNVSQLIFDGSYLLGIKASRIYVDISAKNKTKTQIDVRQSVAEAYYVALVAKKNLETFRKNLEVNEQTLKETEAYFNNGFREMTDVDQLKLMVNNSRNLVLDAERQLTIAEAVLKYSMGLSIEQPIKLSDDIDFLLTPVEAYSPQSNGFDVKTHIDYSILETQEDAQKTIIKNEQVQYLPKINAFYNISYIEFGDEFSNMDNTNSQMLGLSLSMPIFTSGMRHAKVKQEKINYLKLQNDMRMMEEGLKQQLMVAESNFKNAKATYLNDKEGEAIAFRIYDRTRIKFTKGLASSTELSQNEGQYIQSQISYIQSTLNLLDTHIKYQKAINQL</sequence>
<keyword evidence="8" id="KW-0732">Signal</keyword>
<keyword evidence="7" id="KW-0998">Cell outer membrane</keyword>
<evidence type="ECO:0000256" key="5">
    <source>
        <dbReference type="ARBA" id="ARBA00022692"/>
    </source>
</evidence>
<protein>
    <submittedName>
        <fullName evidence="9">TolC family protein</fullName>
    </submittedName>
</protein>
<dbReference type="Gene3D" id="1.20.1600.10">
    <property type="entry name" value="Outer membrane efflux proteins (OEP)"/>
    <property type="match status" value="1"/>
</dbReference>
<dbReference type="Proteomes" id="UP000679220">
    <property type="component" value="Unassembled WGS sequence"/>
</dbReference>
<dbReference type="SUPFAM" id="SSF56954">
    <property type="entry name" value="Outer membrane efflux proteins (OEP)"/>
    <property type="match status" value="1"/>
</dbReference>
<evidence type="ECO:0000256" key="1">
    <source>
        <dbReference type="ARBA" id="ARBA00004442"/>
    </source>
</evidence>
<dbReference type="EMBL" id="JAGTAR010000010">
    <property type="protein sequence ID" value="MBR8535550.1"/>
    <property type="molecule type" value="Genomic_DNA"/>
</dbReference>
<proteinExistence type="inferred from homology"/>